<dbReference type="InterPro" id="IPR007060">
    <property type="entry name" value="FtsL/DivIC"/>
</dbReference>
<accession>A0A6A0B5J7</accession>
<dbReference type="AlphaFoldDB" id="A0A6A0B5J7"/>
<protein>
    <submittedName>
        <fullName evidence="2">Septum formation initiation protein</fullName>
    </submittedName>
</protein>
<evidence type="ECO:0000256" key="1">
    <source>
        <dbReference type="SAM" id="Phobius"/>
    </source>
</evidence>
<evidence type="ECO:0000313" key="2">
    <source>
        <dbReference type="EMBL" id="GFH40502.1"/>
    </source>
</evidence>
<sequence>MAEKKIVRLNNEFTNQRLNDIQTSYKKAPKRKHLGLILVAVILVMALPAINLVKSYETLQSREALKTKYEAKSASLDKKIATKKADIVKLKNPIFIEKYARAKYYYSKDGEKVFSIPDLSDGGVVKTSK</sequence>
<dbReference type="Proteomes" id="UP000475928">
    <property type="component" value="Unassembled WGS sequence"/>
</dbReference>
<dbReference type="PANTHER" id="PTHR40027:SF1">
    <property type="entry name" value="CELL DIVISION PROTEIN DIVIC"/>
    <property type="match status" value="1"/>
</dbReference>
<keyword evidence="3" id="KW-1185">Reference proteome</keyword>
<dbReference type="InterPro" id="IPR039076">
    <property type="entry name" value="DivIC"/>
</dbReference>
<reference evidence="2 3" key="1">
    <citation type="submission" date="2020-02" db="EMBL/GenBank/DDBJ databases">
        <title>Draft genome sequence of Lactococcus sp. Hs20B0-1.</title>
        <authorList>
            <person name="Noda S."/>
            <person name="Yuki M."/>
            <person name="Ohkuma M."/>
        </authorList>
    </citation>
    <scope>NUCLEOTIDE SEQUENCE [LARGE SCALE GENOMIC DNA]</scope>
    <source>
        <strain evidence="2 3">Hs20B0-1</strain>
    </source>
</reference>
<name>A0A6A0B5J7_9LACT</name>
<dbReference type="RefSeq" id="WP_172356082.1">
    <property type="nucleotide sequence ID" value="NZ_BLLH01000003.1"/>
</dbReference>
<organism evidence="2 3">
    <name type="scientific">Pseudolactococcus insecticola</name>
    <dbReference type="NCBI Taxonomy" id="2709158"/>
    <lineage>
        <taxon>Bacteria</taxon>
        <taxon>Bacillati</taxon>
        <taxon>Bacillota</taxon>
        <taxon>Bacilli</taxon>
        <taxon>Lactobacillales</taxon>
        <taxon>Streptococcaceae</taxon>
        <taxon>Pseudolactococcus</taxon>
    </lineage>
</organism>
<gene>
    <name evidence="2" type="ORF">Hs20B_09000</name>
</gene>
<keyword evidence="1" id="KW-1133">Transmembrane helix</keyword>
<dbReference type="Pfam" id="PF04977">
    <property type="entry name" value="DivIC"/>
    <property type="match status" value="1"/>
</dbReference>
<dbReference type="PANTHER" id="PTHR40027">
    <property type="entry name" value="CELL DIVISION PROTEIN DIVIC"/>
    <property type="match status" value="1"/>
</dbReference>
<dbReference type="EMBL" id="BLLH01000003">
    <property type="protein sequence ID" value="GFH40502.1"/>
    <property type="molecule type" value="Genomic_DNA"/>
</dbReference>
<keyword evidence="1" id="KW-0812">Transmembrane</keyword>
<proteinExistence type="predicted"/>
<keyword evidence="1" id="KW-0472">Membrane</keyword>
<comment type="caution">
    <text evidence="2">The sequence shown here is derived from an EMBL/GenBank/DDBJ whole genome shotgun (WGS) entry which is preliminary data.</text>
</comment>
<evidence type="ECO:0000313" key="3">
    <source>
        <dbReference type="Proteomes" id="UP000475928"/>
    </source>
</evidence>
<feature type="transmembrane region" description="Helical" evidence="1">
    <location>
        <begin position="34"/>
        <end position="53"/>
    </location>
</feature>
<dbReference type="GO" id="GO:0051301">
    <property type="term" value="P:cell division"/>
    <property type="evidence" value="ECO:0007669"/>
    <property type="project" value="InterPro"/>
</dbReference>